<sequence>MENLCKSVLQQKQSNNNKIIFNQMSQSPDIRKCKTHNLQIIATNLKESCDEENRHLCGQCLTLKTMEKTIHINEVAQNYINEIKTGYYQQKSKNIEQAQNMLSQLQVCIDELKRSLLQICEKVSQQITQEIERLSTLIGNLDQTVQSIDVYNFDELFTKLSNEDIENSQFSFRDILKSQIEQIQNNQKIEEFLQYLNSIEFQTSQIEIFQTQQCQYSQEGNQIDTPGLKVVCQTHNKEVIAFDLDPERAKENRLACIYCMEENAIKYCSLTKVQKQWNQLEEIKKKKLEALQQKNYENEQVILQQLTSFTNVLQEKKNEIIDYLKEHNSNLNNIINSAFQGQNQNWHNFQKKTLLDIAETLSNTQLNEQIQFKQENQILEQEQQLNKNIYNSLQKVKETCVSSFQKISEKICIDQEQVFLHSMQQQQREHLMISKEVELNLQIPQETKQQEIKSTQTDTVSQSQARINYLMLQSPPIKQVDYFRSLCFTKENDLLIAGCNKSIQLYKFIWGQLELIQQLDKHDSNICSIYAMKKSKSFVSGDFNGKVIFWAIDDNKLKFQAELKEHTDYINQILMNKDENEMITCSDDKCIKFYTKEQHQWKCVQTLKNHQSNVNAISLNSLENTLISCGFDSLISVFVKDPLLREWQVKQTIKNDQYGYRICFIKNNHFYFQPQGQSKIQLFKKSSQSGEFEKTNEFEVTKIQSSCCRWFQMEYKEQSKLLLCKNGNCVNLFKVQDDYSLKAEQTITFETLSIYGAITSDSLYLILWDEKSKQFQIRKQYDE</sequence>
<dbReference type="Pfam" id="PF00400">
    <property type="entry name" value="WD40"/>
    <property type="match status" value="2"/>
</dbReference>
<dbReference type="AlphaFoldDB" id="A0A8S1XBQ2"/>
<dbReference type="EMBL" id="CAJJDP010000117">
    <property type="protein sequence ID" value="CAD8198587.1"/>
    <property type="molecule type" value="Genomic_DNA"/>
</dbReference>
<dbReference type="InterPro" id="IPR001680">
    <property type="entry name" value="WD40_rpt"/>
</dbReference>
<evidence type="ECO:0008006" key="3">
    <source>
        <dbReference type="Google" id="ProtNLM"/>
    </source>
</evidence>
<evidence type="ECO:0000313" key="2">
    <source>
        <dbReference type="Proteomes" id="UP000683925"/>
    </source>
</evidence>
<protein>
    <recommendedName>
        <fullName evidence="3">WD domain, G-beta repeat protein</fullName>
    </recommendedName>
</protein>
<organism evidence="1 2">
    <name type="scientific">Paramecium octaurelia</name>
    <dbReference type="NCBI Taxonomy" id="43137"/>
    <lineage>
        <taxon>Eukaryota</taxon>
        <taxon>Sar</taxon>
        <taxon>Alveolata</taxon>
        <taxon>Ciliophora</taxon>
        <taxon>Intramacronucleata</taxon>
        <taxon>Oligohymenophorea</taxon>
        <taxon>Peniculida</taxon>
        <taxon>Parameciidae</taxon>
        <taxon>Paramecium</taxon>
    </lineage>
</organism>
<keyword evidence="2" id="KW-1185">Reference proteome</keyword>
<dbReference type="GO" id="GO:0016226">
    <property type="term" value="P:iron-sulfur cluster assembly"/>
    <property type="evidence" value="ECO:0007669"/>
    <property type="project" value="TreeGrafter"/>
</dbReference>
<dbReference type="SMART" id="SM00320">
    <property type="entry name" value="WD40"/>
    <property type="match status" value="4"/>
</dbReference>
<dbReference type="Proteomes" id="UP000683925">
    <property type="component" value="Unassembled WGS sequence"/>
</dbReference>
<proteinExistence type="predicted"/>
<reference evidence="1" key="1">
    <citation type="submission" date="2021-01" db="EMBL/GenBank/DDBJ databases">
        <authorList>
            <consortium name="Genoscope - CEA"/>
            <person name="William W."/>
        </authorList>
    </citation>
    <scope>NUCLEOTIDE SEQUENCE</scope>
</reference>
<accession>A0A8S1XBQ2</accession>
<dbReference type="PANTHER" id="PTHR19920:SF0">
    <property type="entry name" value="CYTOSOLIC IRON-SULFUR PROTEIN ASSEMBLY PROTEIN CIAO1-RELATED"/>
    <property type="match status" value="1"/>
</dbReference>
<dbReference type="OMA" id="ENEMITC"/>
<dbReference type="PANTHER" id="PTHR19920">
    <property type="entry name" value="WD40 PROTEIN CIAO1"/>
    <property type="match status" value="1"/>
</dbReference>
<evidence type="ECO:0000313" key="1">
    <source>
        <dbReference type="EMBL" id="CAD8198587.1"/>
    </source>
</evidence>
<gene>
    <name evidence="1" type="ORF">POCTA_138.1.T1170084</name>
</gene>
<comment type="caution">
    <text evidence="1">The sequence shown here is derived from an EMBL/GenBank/DDBJ whole genome shotgun (WGS) entry which is preliminary data.</text>
</comment>
<dbReference type="FunFam" id="2.130.10.10:FF:001878">
    <property type="entry name" value="Uncharacterized protein"/>
    <property type="match status" value="1"/>
</dbReference>
<dbReference type="OrthoDB" id="71437at2759"/>
<name>A0A8S1XBQ2_PAROT</name>
<dbReference type="GO" id="GO:0097361">
    <property type="term" value="C:cytosolic [4Fe-4S] assembly targeting complex"/>
    <property type="evidence" value="ECO:0007669"/>
    <property type="project" value="TreeGrafter"/>
</dbReference>